<evidence type="ECO:0000259" key="3">
    <source>
        <dbReference type="Pfam" id="PF07894"/>
    </source>
</evidence>
<name>A0ABD1JWQ5_9TELE</name>
<organism evidence="4 5">
    <name type="scientific">Coilia grayii</name>
    <name type="common">Gray's grenadier anchovy</name>
    <dbReference type="NCBI Taxonomy" id="363190"/>
    <lineage>
        <taxon>Eukaryota</taxon>
        <taxon>Metazoa</taxon>
        <taxon>Chordata</taxon>
        <taxon>Craniata</taxon>
        <taxon>Vertebrata</taxon>
        <taxon>Euteleostomi</taxon>
        <taxon>Actinopterygii</taxon>
        <taxon>Neopterygii</taxon>
        <taxon>Teleostei</taxon>
        <taxon>Clupei</taxon>
        <taxon>Clupeiformes</taxon>
        <taxon>Clupeoidei</taxon>
        <taxon>Engraulidae</taxon>
        <taxon>Coilinae</taxon>
        <taxon>Coilia</taxon>
    </lineage>
</organism>
<evidence type="ECO:0000313" key="4">
    <source>
        <dbReference type="EMBL" id="KAL2091315.1"/>
    </source>
</evidence>
<dbReference type="EMBL" id="JBHFQA010000011">
    <property type="protein sequence ID" value="KAL2091315.1"/>
    <property type="molecule type" value="Genomic_DNA"/>
</dbReference>
<comment type="similarity">
    <text evidence="1">Belongs to the FAM83 family.</text>
</comment>
<dbReference type="AlphaFoldDB" id="A0ABD1JWQ5"/>
<gene>
    <name evidence="4" type="ORF">ACEWY4_013578</name>
</gene>
<evidence type="ECO:0000313" key="5">
    <source>
        <dbReference type="Proteomes" id="UP001591681"/>
    </source>
</evidence>
<protein>
    <recommendedName>
        <fullName evidence="3">Scaffolding anchor of CK1 domain-containing protein</fullName>
    </recommendedName>
</protein>
<keyword evidence="5" id="KW-1185">Reference proteome</keyword>
<feature type="compositionally biased region" description="Low complexity" evidence="2">
    <location>
        <begin position="392"/>
        <end position="406"/>
    </location>
</feature>
<feature type="domain" description="Scaffolding anchor of CK1" evidence="3">
    <location>
        <begin position="29"/>
        <end position="299"/>
    </location>
</feature>
<evidence type="ECO:0000256" key="1">
    <source>
        <dbReference type="ARBA" id="ARBA00006937"/>
    </source>
</evidence>
<feature type="region of interest" description="Disordered" evidence="2">
    <location>
        <begin position="376"/>
        <end position="473"/>
    </location>
</feature>
<dbReference type="PANTHER" id="PTHR16181:SF29">
    <property type="entry name" value="PROTEIN FAM83A-RELATED"/>
    <property type="match status" value="1"/>
</dbReference>
<reference evidence="4 5" key="1">
    <citation type="submission" date="2024-09" db="EMBL/GenBank/DDBJ databases">
        <title>A chromosome-level genome assembly of Gray's grenadier anchovy, Coilia grayii.</title>
        <authorList>
            <person name="Fu Z."/>
        </authorList>
    </citation>
    <scope>NUCLEOTIDE SEQUENCE [LARGE SCALE GENOMIC DNA]</scope>
    <source>
        <strain evidence="4">G4</strain>
        <tissue evidence="4">Muscle</tissue>
    </source>
</reference>
<feature type="compositionally biased region" description="Polar residues" evidence="2">
    <location>
        <begin position="457"/>
        <end position="473"/>
    </location>
</feature>
<dbReference type="Pfam" id="PF07894">
    <property type="entry name" value="SACK1"/>
    <property type="match status" value="1"/>
</dbReference>
<evidence type="ECO:0000256" key="2">
    <source>
        <dbReference type="SAM" id="MobiDB-lite"/>
    </source>
</evidence>
<sequence>MPTLSQCVDDEPLTWWSSSSWVGRQPDLNVEQVYSESHRLAVEELVAGGVDAYYEFLKKERVRNFLSDDEIKFILQAAEAHKSAPQPGDSGSYVLHDATSLVYFPNVSDIEAPTLDIGWPVFPSGKVRGPTTAIAHFHPNYAPYTPVDHIYSCKDAARRMIKSAKEAIAIVTDSFTDVDIFRDLQEACTQRRVPVYILLDREAVPAFLQMCSNLSVRLADLQKMRVRAVAGFRYFTRFGACITGRIHEQFMLVDGNKVAMGTYRFRWTDGRINTCNLIELTGEVTAQYEEEFQRLYKKSLALNTKATLPPQGPRASPLSLTSPGIKPSRSQALGVLLTSVCPAAATPAAPPPPNPPVARPVLRTTSTQTFSQCLTQDTQTDPMPNPPQQPRVCLNSVSSDSDSNCSTPTETVPQPQTKGLLSAKPGPTPMTSYTFRLSEQSVSKESKQQPQRQQKQNYLPSSNLGKLDHTTSSLATKTELTDWSRLSMRSGFLHRGCKVQQSIRPGPGFTMSSMLMVTPMRSRFLQ</sequence>
<proteinExistence type="inferred from homology"/>
<dbReference type="PANTHER" id="PTHR16181">
    <property type="entry name" value="PROTEIN FAM83A-RELATED"/>
    <property type="match status" value="1"/>
</dbReference>
<feature type="compositionally biased region" description="Polar residues" evidence="2">
    <location>
        <begin position="407"/>
        <end position="419"/>
    </location>
</feature>
<dbReference type="Proteomes" id="UP001591681">
    <property type="component" value="Unassembled WGS sequence"/>
</dbReference>
<dbReference type="InterPro" id="IPR012461">
    <property type="entry name" value="SACK1"/>
</dbReference>
<dbReference type="InterPro" id="IPR050944">
    <property type="entry name" value="FAM83"/>
</dbReference>
<comment type="caution">
    <text evidence="4">The sequence shown here is derived from an EMBL/GenBank/DDBJ whole genome shotgun (WGS) entry which is preliminary data.</text>
</comment>
<accession>A0ABD1JWQ5</accession>
<dbReference type="SUPFAM" id="SSF56024">
    <property type="entry name" value="Phospholipase D/nuclease"/>
    <property type="match status" value="1"/>
</dbReference>
<dbReference type="Gene3D" id="3.30.870.10">
    <property type="entry name" value="Endonuclease Chain A"/>
    <property type="match status" value="1"/>
</dbReference>